<keyword evidence="1 2" id="KW-0732">Signal</keyword>
<dbReference type="PANTHER" id="PTHR35936">
    <property type="entry name" value="MEMBRANE-BOUND LYTIC MUREIN TRANSGLYCOSYLASE F"/>
    <property type="match status" value="1"/>
</dbReference>
<reference evidence="4 5" key="1">
    <citation type="submission" date="2017-01" db="EMBL/GenBank/DDBJ databases">
        <authorList>
            <person name="Mah S.A."/>
            <person name="Swanson W.J."/>
            <person name="Moy G.W."/>
            <person name="Vacquier V.D."/>
        </authorList>
    </citation>
    <scope>NUCLEOTIDE SEQUENCE [LARGE SCALE GENOMIC DNA]</scope>
    <source>
        <strain evidence="4 5">DSM 22694</strain>
    </source>
</reference>
<evidence type="ECO:0000259" key="3">
    <source>
        <dbReference type="SMART" id="SM00062"/>
    </source>
</evidence>
<evidence type="ECO:0000256" key="2">
    <source>
        <dbReference type="SAM" id="SignalP"/>
    </source>
</evidence>
<dbReference type="KEGG" id="rsb:RS694_06965"/>
<sequence length="267" mass="29540">MVKFCFSVRAAARLLQRCWVLALFVLSGASAIAAAPSAAAPVTLVVGFFDLLPHATTARGGQAQGAAIDYFNLIAKEMGVSVRYTQLPMARLLLDPKVDMVLYMGKNPERLLKFDFPRQPLMKMEGGVAVDTNSPLTRIDTADDLLNLTIGVWDAGYRGALMRDTRLTLYSMPIEALAQRGLQMVVTKRLDGFYNPDIHSLRHQIKNLGLQDQVRVVSLPLAEDGLYSAFVKASAPRYLATFEKAYAKVNKKMSYEAFLAKYLAQEK</sequence>
<evidence type="ECO:0000313" key="4">
    <source>
        <dbReference type="EMBL" id="APW42304.1"/>
    </source>
</evidence>
<dbReference type="Gene3D" id="3.40.190.10">
    <property type="entry name" value="Periplasmic binding protein-like II"/>
    <property type="match status" value="2"/>
</dbReference>
<feature type="domain" description="Solute-binding protein family 3/N-terminal" evidence="3">
    <location>
        <begin position="43"/>
        <end position="266"/>
    </location>
</feature>
<dbReference type="SMART" id="SM00062">
    <property type="entry name" value="PBPb"/>
    <property type="match status" value="1"/>
</dbReference>
<proteinExistence type="predicted"/>
<dbReference type="AlphaFoldDB" id="A0A1P8K8H7"/>
<keyword evidence="5" id="KW-1185">Reference proteome</keyword>
<dbReference type="eggNOG" id="COG0834">
    <property type="taxonomic scope" value="Bacteria"/>
</dbReference>
<protein>
    <recommendedName>
        <fullName evidence="3">Solute-binding protein family 3/N-terminal domain-containing protein</fullName>
    </recommendedName>
</protein>
<dbReference type="PANTHER" id="PTHR35936:SF35">
    <property type="entry name" value="L-CYSTINE-BINDING PROTEIN TCYJ"/>
    <property type="match status" value="1"/>
</dbReference>
<dbReference type="InterPro" id="IPR001638">
    <property type="entry name" value="Solute-binding_3/MltF_N"/>
</dbReference>
<dbReference type="Proteomes" id="UP000186110">
    <property type="component" value="Chromosome"/>
</dbReference>
<evidence type="ECO:0000313" key="5">
    <source>
        <dbReference type="Proteomes" id="UP000186110"/>
    </source>
</evidence>
<accession>A0A1P8K8H7</accession>
<feature type="signal peptide" evidence="2">
    <location>
        <begin position="1"/>
        <end position="33"/>
    </location>
</feature>
<gene>
    <name evidence="4" type="ORF">RS694_06965</name>
</gene>
<dbReference type="STRING" id="1484693.RS694_06965"/>
<dbReference type="Pfam" id="PF00497">
    <property type="entry name" value="SBP_bac_3"/>
    <property type="match status" value="1"/>
</dbReference>
<dbReference type="SUPFAM" id="SSF53850">
    <property type="entry name" value="Periplasmic binding protein-like II"/>
    <property type="match status" value="1"/>
</dbReference>
<name>A0A1P8K8H7_9BURK</name>
<feature type="chain" id="PRO_5010289893" description="Solute-binding protein family 3/N-terminal domain-containing protein" evidence="2">
    <location>
        <begin position="34"/>
        <end position="267"/>
    </location>
</feature>
<evidence type="ECO:0000256" key="1">
    <source>
        <dbReference type="ARBA" id="ARBA00022729"/>
    </source>
</evidence>
<organism evidence="4 5">
    <name type="scientific">Rhodoferax saidenbachensis</name>
    <dbReference type="NCBI Taxonomy" id="1484693"/>
    <lineage>
        <taxon>Bacteria</taxon>
        <taxon>Pseudomonadati</taxon>
        <taxon>Pseudomonadota</taxon>
        <taxon>Betaproteobacteria</taxon>
        <taxon>Burkholderiales</taxon>
        <taxon>Comamonadaceae</taxon>
        <taxon>Rhodoferax</taxon>
    </lineage>
</organism>
<dbReference type="EMBL" id="CP019239">
    <property type="protein sequence ID" value="APW42304.1"/>
    <property type="molecule type" value="Genomic_DNA"/>
</dbReference>